<dbReference type="AlphaFoldDB" id="L7LQ78"/>
<sequence>MDDDLFGDEELEDDEPSGAAAAEAEPEPEFSSVYEFVEDHLSLLYARKWEFAGKSRLWCRRWFEHAEAVSRLEAVWRAYESLRLDPTLGMSVWWRDHLDPHMNALTNPEGPFEGCSPDAHNPRTAAMPCDRMDDDFVRAVMGVDGA</sequence>
<dbReference type="eggNOG" id="ENOG5032YIM">
    <property type="taxonomic scope" value="Bacteria"/>
</dbReference>
<dbReference type="Pfam" id="PF16259">
    <property type="entry name" value="DUF4913"/>
    <property type="match status" value="1"/>
</dbReference>
<evidence type="ECO:0000313" key="3">
    <source>
        <dbReference type="Proteomes" id="UP000035083"/>
    </source>
</evidence>
<accession>L7LQ78</accession>
<feature type="compositionally biased region" description="Acidic residues" evidence="1">
    <location>
        <begin position="1"/>
        <end position="16"/>
    </location>
</feature>
<evidence type="ECO:0000256" key="1">
    <source>
        <dbReference type="SAM" id="MobiDB-lite"/>
    </source>
</evidence>
<feature type="region of interest" description="Disordered" evidence="1">
    <location>
        <begin position="1"/>
        <end position="27"/>
    </location>
</feature>
<name>L7LQ78_9ACTN</name>
<gene>
    <name evidence="2" type="ORF">GSI01S_33_00180</name>
</gene>
<dbReference type="Proteomes" id="UP000035083">
    <property type="component" value="Unassembled WGS sequence"/>
</dbReference>
<evidence type="ECO:0000313" key="2">
    <source>
        <dbReference type="EMBL" id="GAC62332.1"/>
    </source>
</evidence>
<dbReference type="InterPro" id="IPR032584">
    <property type="entry name" value="DUF4913"/>
</dbReference>
<reference evidence="2 3" key="1">
    <citation type="submission" date="2012-12" db="EMBL/GenBank/DDBJ databases">
        <title>Whole genome shotgun sequence of Gordonia sihwensis NBRC 108236.</title>
        <authorList>
            <person name="Yoshida I."/>
            <person name="Hosoyama A."/>
            <person name="Tsuchikane K."/>
            <person name="Ando Y."/>
            <person name="Baba S."/>
            <person name="Ohji S."/>
            <person name="Hamada M."/>
            <person name="Tamura T."/>
            <person name="Yamazoe A."/>
            <person name="Yamazaki S."/>
            <person name="Fujita N."/>
        </authorList>
    </citation>
    <scope>NUCLEOTIDE SEQUENCE [LARGE SCALE GENOMIC DNA]</scope>
    <source>
        <strain evidence="2 3">NBRC 108236</strain>
    </source>
</reference>
<evidence type="ECO:0008006" key="4">
    <source>
        <dbReference type="Google" id="ProtNLM"/>
    </source>
</evidence>
<protein>
    <recommendedName>
        <fullName evidence="4">DUF4913 domain-containing protein</fullName>
    </recommendedName>
</protein>
<comment type="caution">
    <text evidence="2">The sequence shown here is derived from an EMBL/GenBank/DDBJ whole genome shotgun (WGS) entry which is preliminary data.</text>
</comment>
<organism evidence="2 3">
    <name type="scientific">Gordonia sihwensis NBRC 108236</name>
    <dbReference type="NCBI Taxonomy" id="1223544"/>
    <lineage>
        <taxon>Bacteria</taxon>
        <taxon>Bacillati</taxon>
        <taxon>Actinomycetota</taxon>
        <taxon>Actinomycetes</taxon>
        <taxon>Mycobacteriales</taxon>
        <taxon>Gordoniaceae</taxon>
        <taxon>Gordonia</taxon>
    </lineage>
</organism>
<dbReference type="EMBL" id="BANU01000033">
    <property type="protein sequence ID" value="GAC62332.1"/>
    <property type="molecule type" value="Genomic_DNA"/>
</dbReference>
<proteinExistence type="predicted"/>
<keyword evidence="3" id="KW-1185">Reference proteome</keyword>
<dbReference type="RefSeq" id="WP_006897738.1">
    <property type="nucleotide sequence ID" value="NZ_BANU01000033.1"/>
</dbReference>